<protein>
    <submittedName>
        <fullName evidence="1">Uncharacterized protein</fullName>
    </submittedName>
</protein>
<dbReference type="AlphaFoldDB" id="A0A1X6WVN4"/>
<dbReference type="EMBL" id="FWFG01000033">
    <property type="protein sequence ID" value="SLM89547.1"/>
    <property type="molecule type" value="Genomic_DNA"/>
</dbReference>
<evidence type="ECO:0000313" key="2">
    <source>
        <dbReference type="Proteomes" id="UP000195981"/>
    </source>
</evidence>
<organism evidence="1 2">
    <name type="scientific">Brachybacterium nesterenkovii</name>
    <dbReference type="NCBI Taxonomy" id="47847"/>
    <lineage>
        <taxon>Bacteria</taxon>
        <taxon>Bacillati</taxon>
        <taxon>Actinomycetota</taxon>
        <taxon>Actinomycetes</taxon>
        <taxon>Micrococcales</taxon>
        <taxon>Dermabacteraceae</taxon>
        <taxon>Brachybacterium</taxon>
    </lineage>
</organism>
<dbReference type="Proteomes" id="UP000195981">
    <property type="component" value="Unassembled WGS sequence"/>
</dbReference>
<keyword evidence="2" id="KW-1185">Reference proteome</keyword>
<gene>
    <name evidence="1" type="ORF">FM110_03830</name>
</gene>
<proteinExistence type="predicted"/>
<dbReference type="OrthoDB" id="4788656at2"/>
<name>A0A1X6WVN4_9MICO</name>
<accession>A0A1X6WVN4</accession>
<dbReference type="RefSeq" id="WP_143276242.1">
    <property type="nucleotide sequence ID" value="NZ_FWFG01000033.1"/>
</dbReference>
<evidence type="ECO:0000313" key="1">
    <source>
        <dbReference type="EMBL" id="SLM89547.1"/>
    </source>
</evidence>
<reference evidence="1 2" key="1">
    <citation type="submission" date="2017-02" db="EMBL/GenBank/DDBJ databases">
        <authorList>
            <person name="Peterson S.W."/>
        </authorList>
    </citation>
    <scope>NUCLEOTIDE SEQUENCE [LARGE SCALE GENOMIC DNA]</scope>
    <source>
        <strain evidence="1 2">CIP104813</strain>
    </source>
</reference>
<sequence>MAPRAMSIGSMVSFAVDRSARTGGEPGGGERLGRREAFARGLLEYVLKNAKGRSAFTRLIAGLDDDPQEFRTAPRTGPVPFDLVSPLSDGGQIAITVRVEGTVDDALLTQLLAELPASSCSRLVVLTPRSGRVRTQIADERLVLLSWNKLARRLTAKDPKRAEFWRLLGEFGEDAGPLAVRSPASPRILLDEAVTQEMRAHLETFRLVSQELIGRDARFSTSRRGGGAVLQVGASGSQLGVEFGPVEDGTPVWLTGSRPVRSFALAIGALATDEERDLAQRRLRGIAAGSSWRTDPAYEPTLGEFIGTPASPALEDARALLWEVFDPRRLEAAGFPTVPRRQPELGDDRLSVRVSYPPDPAAGTFLVSIGGSSTWKTLLPRVTREYDGKTYIVQALKSDTAQDLVTKVHEALVSLATKP</sequence>